<proteinExistence type="predicted"/>
<gene>
    <name evidence="2" type="ORF">SAMN02910265_03055</name>
</gene>
<dbReference type="RefSeq" id="WP_074718927.1">
    <property type="nucleotide sequence ID" value="NZ_FNWV01000018.1"/>
</dbReference>
<accession>A0A1H6LJN5</accession>
<feature type="region of interest" description="Disordered" evidence="1">
    <location>
        <begin position="32"/>
        <end position="92"/>
    </location>
</feature>
<name>A0A1H6LJN5_RUMFL</name>
<evidence type="ECO:0000313" key="2">
    <source>
        <dbReference type="EMBL" id="SEH85569.1"/>
    </source>
</evidence>
<feature type="compositionally biased region" description="Acidic residues" evidence="1">
    <location>
        <begin position="65"/>
        <end position="79"/>
    </location>
</feature>
<sequence>MSIFKKPEKGLLAKLFKHKQVEELAEELAHTYADEMQEELQSESGEPTSAEDTAAEPVPMLEVTESGEVDFTEPPETTEGESPPQDTEPSEVRKHLITFRVNDMELEAINRRYAETSFRSRGDYCRYSALTVMNVEEDTEDIKQIARYISSISNSFNQVAHRVNKGGKLYDEDIADMKERLEEVWRLLVSIRSTREHTVQLLISATQTKPQTANMLLATCAYLLHLEHQNNLETSGSQSAQDEAEASAST</sequence>
<protein>
    <submittedName>
        <fullName evidence="2">Mobilisation protein (MobC)</fullName>
    </submittedName>
</protein>
<reference evidence="2 3" key="1">
    <citation type="submission" date="2016-10" db="EMBL/GenBank/DDBJ databases">
        <authorList>
            <person name="de Groot N.N."/>
        </authorList>
    </citation>
    <scope>NUCLEOTIDE SEQUENCE [LARGE SCALE GENOMIC DNA]</scope>
    <source>
        <strain evidence="2 3">YAD2003</strain>
    </source>
</reference>
<dbReference type="EMBL" id="FNWV01000018">
    <property type="protein sequence ID" value="SEH85569.1"/>
    <property type="molecule type" value="Genomic_DNA"/>
</dbReference>
<feature type="compositionally biased region" description="Polar residues" evidence="1">
    <location>
        <begin position="42"/>
        <end position="51"/>
    </location>
</feature>
<evidence type="ECO:0000256" key="1">
    <source>
        <dbReference type="SAM" id="MobiDB-lite"/>
    </source>
</evidence>
<organism evidence="2 3">
    <name type="scientific">Ruminococcus flavefaciens</name>
    <dbReference type="NCBI Taxonomy" id="1265"/>
    <lineage>
        <taxon>Bacteria</taxon>
        <taxon>Bacillati</taxon>
        <taxon>Bacillota</taxon>
        <taxon>Clostridia</taxon>
        <taxon>Eubacteriales</taxon>
        <taxon>Oscillospiraceae</taxon>
        <taxon>Ruminococcus</taxon>
    </lineage>
</organism>
<dbReference type="AlphaFoldDB" id="A0A1H6LJN5"/>
<dbReference type="Pfam" id="PF21983">
    <property type="entry name" value="NikA-like"/>
    <property type="match status" value="1"/>
</dbReference>
<dbReference type="InterPro" id="IPR053842">
    <property type="entry name" value="NikA-like"/>
</dbReference>
<evidence type="ECO:0000313" key="3">
    <source>
        <dbReference type="Proteomes" id="UP000183190"/>
    </source>
</evidence>
<dbReference type="OrthoDB" id="9804743at2"/>
<dbReference type="Proteomes" id="UP000183190">
    <property type="component" value="Unassembled WGS sequence"/>
</dbReference>